<dbReference type="SUPFAM" id="SSF46785">
    <property type="entry name" value="Winged helix' DNA-binding domain"/>
    <property type="match status" value="1"/>
</dbReference>
<dbReference type="AlphaFoldDB" id="A0A2K0T6I8"/>
<feature type="domain" description="HSF-type DNA-binding" evidence="8">
    <location>
        <begin position="155"/>
        <end position="262"/>
    </location>
</feature>
<dbReference type="InterPro" id="IPR036390">
    <property type="entry name" value="WH_DNA-bd_sf"/>
</dbReference>
<comment type="subcellular location">
    <subcellularLocation>
        <location evidence="1">Nucleus</location>
    </subcellularLocation>
</comment>
<comment type="caution">
    <text evidence="9">The sequence shown here is derived from an EMBL/GenBank/DDBJ whole genome shotgun (WGS) entry which is preliminary data.</text>
</comment>
<evidence type="ECO:0000259" key="8">
    <source>
        <dbReference type="SMART" id="SM00415"/>
    </source>
</evidence>
<dbReference type="InterPro" id="IPR000232">
    <property type="entry name" value="HSF_DNA-bd"/>
</dbReference>
<dbReference type="SMART" id="SM00415">
    <property type="entry name" value="HSF"/>
    <property type="match status" value="1"/>
</dbReference>
<dbReference type="Gene3D" id="1.10.10.10">
    <property type="entry name" value="Winged helix-like DNA-binding domain superfamily/Winged helix DNA-binding domain"/>
    <property type="match status" value="1"/>
</dbReference>
<gene>
    <name evidence="9" type="ORF">TGAMA5MH_07015</name>
</gene>
<evidence type="ECO:0000256" key="2">
    <source>
        <dbReference type="ARBA" id="ARBA00006403"/>
    </source>
</evidence>
<keyword evidence="6" id="KW-0175">Coiled coil</keyword>
<feature type="region of interest" description="Disordered" evidence="7">
    <location>
        <begin position="712"/>
        <end position="740"/>
    </location>
</feature>
<dbReference type="OrthoDB" id="60033at2759"/>
<dbReference type="EMBL" id="MTYH01000059">
    <property type="protein sequence ID" value="PNP41145.1"/>
    <property type="molecule type" value="Genomic_DNA"/>
</dbReference>
<dbReference type="FunFam" id="1.10.10.10:FF:000173">
    <property type="entry name" value="Heat shock transcription factor Hsf1"/>
    <property type="match status" value="1"/>
</dbReference>
<evidence type="ECO:0000313" key="9">
    <source>
        <dbReference type="EMBL" id="PNP41145.1"/>
    </source>
</evidence>
<sequence>MSASNSRKRAAPGATPVVPIQRNVPQSHPADLSTRANPMMQWNTAGGATEPTDYFSAATAHREDPYGLAQAQQAYPPAVNAPSNSLARRQTNRALVPTNLRASYDTSSDQWNAFGDDGLLVPQTATEGRVEQDNVEVLEEMAQKAKREAQAKRKQIPPFVQKLSSFLEERKNEDLIRWSEKGDSFIVLDEDEFAKTLIPELFKHNNYASFVRQLNMYGFHKCVGLSDNSMRASERKNKSPSEYSNPYFRRGHPNLLWLINKPKSGGKSKKGNKGQDGDVDSEEEVIHEDILAHQGIPSANNTNRSLPAAGTDANQALPKKEMTLIKEELQKVREQQKLILGAINRLQRNNNDLYNQAMLFQSQHDRHQNSINAILNFLANVFRKTLEDQGNPQNVGDIISSLIANQGPQPTHQGSVVDLGDFFHAHQPSTASSMSVPTPRKTQKLLPGIPQVNQPLVQPSRSPSASSTPYQPVGAHPEMGHVTELVDTSPSDTTSNLRQELEVNPHERMMKIINDHNASNPLDLPDATELVNNTPNTLSNDQRSKLVDLMASQTTSSAMPNIPAVSDPLAKRPPATAASAAPPPAQSSSPVAPSLSPIMRSPTMPAPSLQHIGTNQTELEQLKQLQNEQDAKIHELSDILGPLSPNGHIPGIDDGSEAYFDAPPVDLDQFFDSNAFLNDAQFGDGNDFNFNIDADGLHNGLDVMNHKFDTPSPAGTEEILRDDLGLNGSPDHGNKRRRMG</sequence>
<keyword evidence="3" id="KW-0238">DNA-binding</keyword>
<reference evidence="9 10" key="1">
    <citation type="submission" date="2017-02" db="EMBL/GenBank/DDBJ databases">
        <title>Genomes of Trichoderma spp. with biocontrol activity.</title>
        <authorList>
            <person name="Gardiner D."/>
            <person name="Kazan K."/>
            <person name="Vos C."/>
            <person name="Harvey P."/>
        </authorList>
    </citation>
    <scope>NUCLEOTIDE SEQUENCE [LARGE SCALE GENOMIC DNA]</scope>
    <source>
        <strain evidence="9 10">A5MH</strain>
    </source>
</reference>
<dbReference type="PANTHER" id="PTHR10015:SF427">
    <property type="entry name" value="HEAT SHOCK FACTOR PROTEIN"/>
    <property type="match status" value="1"/>
</dbReference>
<dbReference type="Proteomes" id="UP000236546">
    <property type="component" value="Unassembled WGS sequence"/>
</dbReference>
<name>A0A2K0T6I8_9HYPO</name>
<dbReference type="PRINTS" id="PR00056">
    <property type="entry name" value="HSFDOMAIN"/>
</dbReference>
<feature type="region of interest" description="Disordered" evidence="7">
    <location>
        <begin position="260"/>
        <end position="281"/>
    </location>
</feature>
<accession>A0A2K0T6I8</accession>
<evidence type="ECO:0000313" key="10">
    <source>
        <dbReference type="Proteomes" id="UP000236546"/>
    </source>
</evidence>
<evidence type="ECO:0000256" key="4">
    <source>
        <dbReference type="ARBA" id="ARBA00023242"/>
    </source>
</evidence>
<dbReference type="PANTHER" id="PTHR10015">
    <property type="entry name" value="HEAT SHOCK TRANSCRIPTION FACTOR"/>
    <property type="match status" value="1"/>
</dbReference>
<proteinExistence type="inferred from homology"/>
<comment type="similarity">
    <text evidence="2 5">Belongs to the HSF family.</text>
</comment>
<dbReference type="GO" id="GO:0005634">
    <property type="term" value="C:nucleus"/>
    <property type="evidence" value="ECO:0007669"/>
    <property type="project" value="UniProtKB-SubCell"/>
</dbReference>
<dbReference type="GO" id="GO:0043565">
    <property type="term" value="F:sequence-specific DNA binding"/>
    <property type="evidence" value="ECO:0007669"/>
    <property type="project" value="InterPro"/>
</dbReference>
<feature type="compositionally biased region" description="Low complexity" evidence="7">
    <location>
        <begin position="572"/>
        <end position="597"/>
    </location>
</feature>
<evidence type="ECO:0000256" key="3">
    <source>
        <dbReference type="ARBA" id="ARBA00023125"/>
    </source>
</evidence>
<protein>
    <recommendedName>
        <fullName evidence="8">HSF-type DNA-binding domain-containing protein</fullName>
    </recommendedName>
</protein>
<keyword evidence="4" id="KW-0539">Nucleus</keyword>
<feature type="region of interest" description="Disordered" evidence="7">
    <location>
        <begin position="556"/>
        <end position="610"/>
    </location>
</feature>
<evidence type="ECO:0000256" key="1">
    <source>
        <dbReference type="ARBA" id="ARBA00004123"/>
    </source>
</evidence>
<feature type="region of interest" description="Disordered" evidence="7">
    <location>
        <begin position="1"/>
        <end position="34"/>
    </location>
</feature>
<evidence type="ECO:0000256" key="7">
    <source>
        <dbReference type="SAM" id="MobiDB-lite"/>
    </source>
</evidence>
<feature type="compositionally biased region" description="Basic residues" evidence="7">
    <location>
        <begin position="1"/>
        <end position="10"/>
    </location>
</feature>
<evidence type="ECO:0000256" key="5">
    <source>
        <dbReference type="RuleBase" id="RU004020"/>
    </source>
</evidence>
<feature type="coiled-coil region" evidence="6">
    <location>
        <begin position="128"/>
        <end position="155"/>
    </location>
</feature>
<evidence type="ECO:0000256" key="6">
    <source>
        <dbReference type="SAM" id="Coils"/>
    </source>
</evidence>
<dbReference type="InterPro" id="IPR036388">
    <property type="entry name" value="WH-like_DNA-bd_sf"/>
</dbReference>
<dbReference type="GO" id="GO:0003700">
    <property type="term" value="F:DNA-binding transcription factor activity"/>
    <property type="evidence" value="ECO:0007669"/>
    <property type="project" value="InterPro"/>
</dbReference>
<organism evidence="9 10">
    <name type="scientific">Trichoderma gamsii</name>
    <dbReference type="NCBI Taxonomy" id="398673"/>
    <lineage>
        <taxon>Eukaryota</taxon>
        <taxon>Fungi</taxon>
        <taxon>Dikarya</taxon>
        <taxon>Ascomycota</taxon>
        <taxon>Pezizomycotina</taxon>
        <taxon>Sordariomycetes</taxon>
        <taxon>Hypocreomycetidae</taxon>
        <taxon>Hypocreales</taxon>
        <taxon>Hypocreaceae</taxon>
        <taxon>Trichoderma</taxon>
    </lineage>
</organism>
<dbReference type="Pfam" id="PF00447">
    <property type="entry name" value="HSF_DNA-bind"/>
    <property type="match status" value="1"/>
</dbReference>